<proteinExistence type="inferred from homology"/>
<evidence type="ECO:0000256" key="5">
    <source>
        <dbReference type="ARBA" id="ARBA00034808"/>
    </source>
</evidence>
<gene>
    <name evidence="8" type="ORF">CALCODRAFT_489058</name>
</gene>
<dbReference type="PROSITE" id="PS51194">
    <property type="entry name" value="HELICASE_CTER"/>
    <property type="match status" value="1"/>
</dbReference>
<dbReference type="InterPro" id="IPR011545">
    <property type="entry name" value="DEAD/DEAH_box_helicase_dom"/>
</dbReference>
<dbReference type="EMBL" id="KV424305">
    <property type="protein sequence ID" value="KZT47812.1"/>
    <property type="molecule type" value="Genomic_DNA"/>
</dbReference>
<dbReference type="Pfam" id="PF00270">
    <property type="entry name" value="DEAD"/>
    <property type="match status" value="1"/>
</dbReference>
<dbReference type="GO" id="GO:0043138">
    <property type="term" value="F:3'-5' DNA helicase activity"/>
    <property type="evidence" value="ECO:0007669"/>
    <property type="project" value="UniProtKB-EC"/>
</dbReference>
<feature type="domain" description="Helicase C-terminal" evidence="7">
    <location>
        <begin position="651"/>
        <end position="759"/>
    </location>
</feature>
<dbReference type="GO" id="GO:0005634">
    <property type="term" value="C:nucleus"/>
    <property type="evidence" value="ECO:0007669"/>
    <property type="project" value="TreeGrafter"/>
</dbReference>
<dbReference type="GO" id="GO:0009378">
    <property type="term" value="F:four-way junction helicase activity"/>
    <property type="evidence" value="ECO:0007669"/>
    <property type="project" value="TreeGrafter"/>
</dbReference>
<dbReference type="PANTHER" id="PTHR13710:SF149">
    <property type="entry name" value="ATP-DEPENDENT DNA HELICASE TLH2"/>
    <property type="match status" value="1"/>
</dbReference>
<dbReference type="PROSITE" id="PS51192">
    <property type="entry name" value="HELICASE_ATP_BIND_1"/>
    <property type="match status" value="1"/>
</dbReference>
<comment type="similarity">
    <text evidence="1">Belongs to the helicase family. RecQ subfamily.</text>
</comment>
<dbReference type="InterPro" id="IPR027417">
    <property type="entry name" value="P-loop_NTPase"/>
</dbReference>
<keyword evidence="3" id="KW-0067">ATP-binding</keyword>
<dbReference type="GO" id="GO:0005694">
    <property type="term" value="C:chromosome"/>
    <property type="evidence" value="ECO:0007669"/>
    <property type="project" value="TreeGrafter"/>
</dbReference>
<evidence type="ECO:0000256" key="3">
    <source>
        <dbReference type="ARBA" id="ARBA00022840"/>
    </source>
</evidence>
<dbReference type="OrthoDB" id="3266288at2759"/>
<evidence type="ECO:0000313" key="9">
    <source>
        <dbReference type="Proteomes" id="UP000076842"/>
    </source>
</evidence>
<dbReference type="EC" id="5.6.2.4" evidence="5"/>
<name>A0A165AMX1_9BASI</name>
<dbReference type="SMART" id="SM00487">
    <property type="entry name" value="DEXDc"/>
    <property type="match status" value="1"/>
</dbReference>
<dbReference type="PANTHER" id="PTHR13710">
    <property type="entry name" value="DNA HELICASE RECQ FAMILY MEMBER"/>
    <property type="match status" value="1"/>
</dbReference>
<evidence type="ECO:0000259" key="6">
    <source>
        <dbReference type="PROSITE" id="PS51192"/>
    </source>
</evidence>
<reference evidence="8 9" key="1">
    <citation type="journal article" date="2016" name="Mol. Biol. Evol.">
        <title>Comparative Genomics of Early-Diverging Mushroom-Forming Fungi Provides Insights into the Origins of Lignocellulose Decay Capabilities.</title>
        <authorList>
            <person name="Nagy L.G."/>
            <person name="Riley R."/>
            <person name="Tritt A."/>
            <person name="Adam C."/>
            <person name="Daum C."/>
            <person name="Floudas D."/>
            <person name="Sun H."/>
            <person name="Yadav J.S."/>
            <person name="Pangilinan J."/>
            <person name="Larsson K.H."/>
            <person name="Matsuura K."/>
            <person name="Barry K."/>
            <person name="Labutti K."/>
            <person name="Kuo R."/>
            <person name="Ohm R.A."/>
            <person name="Bhattacharya S.S."/>
            <person name="Shirouzu T."/>
            <person name="Yoshinaga Y."/>
            <person name="Martin F.M."/>
            <person name="Grigoriev I.V."/>
            <person name="Hibbett D.S."/>
        </authorList>
    </citation>
    <scope>NUCLEOTIDE SEQUENCE [LARGE SCALE GENOMIC DNA]</scope>
    <source>
        <strain evidence="8 9">HHB12733</strain>
    </source>
</reference>
<dbReference type="GO" id="GO:0005737">
    <property type="term" value="C:cytoplasm"/>
    <property type="evidence" value="ECO:0007669"/>
    <property type="project" value="TreeGrafter"/>
</dbReference>
<dbReference type="AlphaFoldDB" id="A0A165AMX1"/>
<accession>A0A165AMX1</accession>
<dbReference type="GO" id="GO:0003676">
    <property type="term" value="F:nucleic acid binding"/>
    <property type="evidence" value="ECO:0007669"/>
    <property type="project" value="InterPro"/>
</dbReference>
<evidence type="ECO:0000256" key="4">
    <source>
        <dbReference type="ARBA" id="ARBA00034617"/>
    </source>
</evidence>
<evidence type="ECO:0000313" key="8">
    <source>
        <dbReference type="EMBL" id="KZT47812.1"/>
    </source>
</evidence>
<evidence type="ECO:0000256" key="1">
    <source>
        <dbReference type="ARBA" id="ARBA00005446"/>
    </source>
</evidence>
<dbReference type="InterPro" id="IPR014001">
    <property type="entry name" value="Helicase_ATP-bd"/>
</dbReference>
<dbReference type="InterPro" id="IPR001650">
    <property type="entry name" value="Helicase_C-like"/>
</dbReference>
<feature type="domain" description="Helicase ATP-binding" evidence="6">
    <location>
        <begin position="472"/>
        <end position="629"/>
    </location>
</feature>
<sequence length="759" mass="83545">MEDFKGIMHKGKRYLLSSIRDGMPNMVRSVEKLVEEVALQGMKLDWIQSTLDEIFDDPSKITDLVSEHKVGYSFLTDPSLKAVGQAASRLALLQAFSDLDAKSLNRAPTLFRRSGAPGAERREIDPTLARVYLLRLERVKLSLAVIAHLTGGGLTRGTELMIAKTYNDEETIRNLFWYRGYVLLHTTYVKTRANGGGAGLNVRAYPKRVSALFLIMLLWVKPFEVYLFNSVLKDPDAASMAHTYFFSNGKGRLLSSERFGNVLEELTQEHFGAEMSIAIVRQLWQTFIRDVVTNGVDIARVAPMSDDIDDSPLDRQFGHSATVAQSFYGRMGTSFNDAPELVIHLQILLSQSLHHFFGLGPAPTSGTGPAPTSTPRALLVPNPRLPVSHVALPADIIEQLRKEITESSTKTLVAIHAMLAADTRGERASSRALSRLSDRHRAVSMKELRPLRAMLQDPSARFRSASQAAYAACLTAGDLNLLVVTPTGSGKTFGVAYPFFAGERGISVLISPFVALKAQCLCRLQELGMPVEIWHEHSAMSEGVVVLSVEVASSWTFMEWLISNADAGIIKRVYIDEAHQLVINSHFRVAFSLLSRLHRANVQWVLLTATLTPGAEADLINALKLTTAHFRCIRDPCVRGNLEFSFFRLPDARALLAAVVSKLTTTSLPPGQRGIVFCRTKGAAEALTARFPQSALVTGETSDVDRDQALVSWLDGTVLWLFGTSAIEQGLDHPAVARIYWLGAPYNLTALVQAGIKHQ</sequence>
<dbReference type="SUPFAM" id="SSF52540">
    <property type="entry name" value="P-loop containing nucleoside triphosphate hydrolases"/>
    <property type="match status" value="1"/>
</dbReference>
<dbReference type="InParanoid" id="A0A165AMX1"/>
<dbReference type="Pfam" id="PF00271">
    <property type="entry name" value="Helicase_C"/>
    <property type="match status" value="1"/>
</dbReference>
<comment type="catalytic activity">
    <reaction evidence="4">
        <text>Couples ATP hydrolysis with the unwinding of duplex DNA by translocating in the 3'-5' direction.</text>
        <dbReference type="EC" id="5.6.2.4"/>
    </reaction>
</comment>
<dbReference type="Gene3D" id="3.40.50.300">
    <property type="entry name" value="P-loop containing nucleotide triphosphate hydrolases"/>
    <property type="match status" value="2"/>
</dbReference>
<protein>
    <recommendedName>
        <fullName evidence="5">DNA 3'-5' helicase</fullName>
        <ecNumber evidence="5">5.6.2.4</ecNumber>
    </recommendedName>
</protein>
<keyword evidence="9" id="KW-1185">Reference proteome</keyword>
<keyword evidence="2" id="KW-0547">Nucleotide-binding</keyword>
<organism evidence="8 9">
    <name type="scientific">Calocera cornea HHB12733</name>
    <dbReference type="NCBI Taxonomy" id="1353952"/>
    <lineage>
        <taxon>Eukaryota</taxon>
        <taxon>Fungi</taxon>
        <taxon>Dikarya</taxon>
        <taxon>Basidiomycota</taxon>
        <taxon>Agaricomycotina</taxon>
        <taxon>Dacrymycetes</taxon>
        <taxon>Dacrymycetales</taxon>
        <taxon>Dacrymycetaceae</taxon>
        <taxon>Calocera</taxon>
    </lineage>
</organism>
<dbReference type="STRING" id="1353952.A0A165AMX1"/>
<evidence type="ECO:0000259" key="7">
    <source>
        <dbReference type="PROSITE" id="PS51194"/>
    </source>
</evidence>
<dbReference type="GO" id="GO:0000724">
    <property type="term" value="P:double-strand break repair via homologous recombination"/>
    <property type="evidence" value="ECO:0007669"/>
    <property type="project" value="TreeGrafter"/>
</dbReference>
<dbReference type="Proteomes" id="UP000076842">
    <property type="component" value="Unassembled WGS sequence"/>
</dbReference>
<evidence type="ECO:0000256" key="2">
    <source>
        <dbReference type="ARBA" id="ARBA00022741"/>
    </source>
</evidence>
<dbReference type="GO" id="GO:0005524">
    <property type="term" value="F:ATP binding"/>
    <property type="evidence" value="ECO:0007669"/>
    <property type="project" value="UniProtKB-KW"/>
</dbReference>